<sequence>MECLRPATCSRCVAGVLKFGLKQGASTSDSPASDPPCQCGLTSLLGIKAQELRWEEGLTLTPDPTRRGRALRACLPHRCGPRPGRNKPAAKLPTRSLLPSLWKQKGTEVSGEVSGRPAPRSLSAVPLAAGRPVLQNTQGHVAGWKVPLKPRPLLWQHRIPCPHPGEAVLEAQGQGSQASPSSRWWKAADTRTRFSASSLASSGCLAAVLAGDVYNGE</sequence>
<name>L5MG14_MYODS</name>
<organism evidence="2 3">
    <name type="scientific">Myotis davidii</name>
    <name type="common">David's myotis</name>
    <dbReference type="NCBI Taxonomy" id="225400"/>
    <lineage>
        <taxon>Eukaryota</taxon>
        <taxon>Metazoa</taxon>
        <taxon>Chordata</taxon>
        <taxon>Craniata</taxon>
        <taxon>Vertebrata</taxon>
        <taxon>Euteleostomi</taxon>
        <taxon>Mammalia</taxon>
        <taxon>Eutheria</taxon>
        <taxon>Laurasiatheria</taxon>
        <taxon>Chiroptera</taxon>
        <taxon>Yangochiroptera</taxon>
        <taxon>Vespertilionidae</taxon>
        <taxon>Myotis</taxon>
    </lineage>
</organism>
<dbReference type="Proteomes" id="UP000010556">
    <property type="component" value="Unassembled WGS sequence"/>
</dbReference>
<dbReference type="EMBL" id="KB100879">
    <property type="protein sequence ID" value="ELK37205.1"/>
    <property type="molecule type" value="Genomic_DNA"/>
</dbReference>
<evidence type="ECO:0000256" key="1">
    <source>
        <dbReference type="SAM" id="MobiDB-lite"/>
    </source>
</evidence>
<protein>
    <submittedName>
        <fullName evidence="2">Uncharacterized protein</fullName>
    </submittedName>
</protein>
<dbReference type="AlphaFoldDB" id="L5MG14"/>
<evidence type="ECO:0000313" key="3">
    <source>
        <dbReference type="Proteomes" id="UP000010556"/>
    </source>
</evidence>
<keyword evidence="3" id="KW-1185">Reference proteome</keyword>
<reference evidence="3" key="1">
    <citation type="journal article" date="2013" name="Science">
        <title>Comparative analysis of bat genomes provides insight into the evolution of flight and immunity.</title>
        <authorList>
            <person name="Zhang G."/>
            <person name="Cowled C."/>
            <person name="Shi Z."/>
            <person name="Huang Z."/>
            <person name="Bishop-Lilly K.A."/>
            <person name="Fang X."/>
            <person name="Wynne J.W."/>
            <person name="Xiong Z."/>
            <person name="Baker M.L."/>
            <person name="Zhao W."/>
            <person name="Tachedjian M."/>
            <person name="Zhu Y."/>
            <person name="Zhou P."/>
            <person name="Jiang X."/>
            <person name="Ng J."/>
            <person name="Yang L."/>
            <person name="Wu L."/>
            <person name="Xiao J."/>
            <person name="Feng Y."/>
            <person name="Chen Y."/>
            <person name="Sun X."/>
            <person name="Zhang Y."/>
            <person name="Marsh G.A."/>
            <person name="Crameri G."/>
            <person name="Broder C.C."/>
            <person name="Frey K.G."/>
            <person name="Wang L.F."/>
            <person name="Wang J."/>
        </authorList>
    </citation>
    <scope>NUCLEOTIDE SEQUENCE [LARGE SCALE GENOMIC DNA]</scope>
</reference>
<gene>
    <name evidence="2" type="ORF">MDA_GLEAN10010761</name>
</gene>
<evidence type="ECO:0000313" key="2">
    <source>
        <dbReference type="EMBL" id="ELK37205.1"/>
    </source>
</evidence>
<accession>L5MG14</accession>
<feature type="region of interest" description="Disordered" evidence="1">
    <location>
        <begin position="78"/>
        <end position="120"/>
    </location>
</feature>
<proteinExistence type="predicted"/>